<dbReference type="AlphaFoldDB" id="A0A0F9S2J7"/>
<evidence type="ECO:0000259" key="5">
    <source>
        <dbReference type="PROSITE" id="PS51747"/>
    </source>
</evidence>
<evidence type="ECO:0000256" key="3">
    <source>
        <dbReference type="ARBA" id="ARBA00022801"/>
    </source>
</evidence>
<keyword evidence="4" id="KW-0862">Zinc</keyword>
<feature type="domain" description="CMP/dCMP-type deaminase" evidence="5">
    <location>
        <begin position="6"/>
        <end position="137"/>
    </location>
</feature>
<dbReference type="Pfam" id="PF00383">
    <property type="entry name" value="dCMP_cyt_deam_1"/>
    <property type="match status" value="1"/>
</dbReference>
<gene>
    <name evidence="6" type="ORF">LCGC14_0903520</name>
</gene>
<sequence>MNSQTRWDLDYLALAKFWAERKSKDPSTQVGAVLVSPDNTQVILAYNGFPQGMDDNPVLYNNRNVKLSRTIHAELNAIILSRRDLRNYTIYTWPFPPCDKCALHVIQAGIKRVVALRPTLEQKKRWGAQFEIAYISFREADVVIKLYRGDEL</sequence>
<keyword evidence="2" id="KW-0479">Metal-binding</keyword>
<dbReference type="PANTHER" id="PTHR11086">
    <property type="entry name" value="DEOXYCYTIDYLATE DEAMINASE-RELATED"/>
    <property type="match status" value="1"/>
</dbReference>
<dbReference type="SUPFAM" id="SSF53927">
    <property type="entry name" value="Cytidine deaminase-like"/>
    <property type="match status" value="1"/>
</dbReference>
<dbReference type="PROSITE" id="PS00903">
    <property type="entry name" value="CYT_DCMP_DEAMINASES_1"/>
    <property type="match status" value="1"/>
</dbReference>
<comment type="similarity">
    <text evidence="1">Belongs to the cytidine and deoxycytidylate deaminase family.</text>
</comment>
<accession>A0A0F9S2J7</accession>
<dbReference type="GO" id="GO:0008270">
    <property type="term" value="F:zinc ion binding"/>
    <property type="evidence" value="ECO:0007669"/>
    <property type="project" value="InterPro"/>
</dbReference>
<organism evidence="6">
    <name type="scientific">marine sediment metagenome</name>
    <dbReference type="NCBI Taxonomy" id="412755"/>
    <lineage>
        <taxon>unclassified sequences</taxon>
        <taxon>metagenomes</taxon>
        <taxon>ecological metagenomes</taxon>
    </lineage>
</organism>
<dbReference type="Gene3D" id="3.40.140.10">
    <property type="entry name" value="Cytidine Deaminase, domain 2"/>
    <property type="match status" value="1"/>
</dbReference>
<dbReference type="InterPro" id="IPR016473">
    <property type="entry name" value="dCMP_deaminase"/>
</dbReference>
<dbReference type="GO" id="GO:0004132">
    <property type="term" value="F:dCMP deaminase activity"/>
    <property type="evidence" value="ECO:0007669"/>
    <property type="project" value="InterPro"/>
</dbReference>
<dbReference type="InterPro" id="IPR016192">
    <property type="entry name" value="APOBEC/CMP_deaminase_Zn-bd"/>
</dbReference>
<dbReference type="InterPro" id="IPR002125">
    <property type="entry name" value="CMP_dCMP_dom"/>
</dbReference>
<evidence type="ECO:0000256" key="2">
    <source>
        <dbReference type="ARBA" id="ARBA00022723"/>
    </source>
</evidence>
<dbReference type="GO" id="GO:0006220">
    <property type="term" value="P:pyrimidine nucleotide metabolic process"/>
    <property type="evidence" value="ECO:0007669"/>
    <property type="project" value="InterPro"/>
</dbReference>
<evidence type="ECO:0000256" key="1">
    <source>
        <dbReference type="ARBA" id="ARBA00006576"/>
    </source>
</evidence>
<dbReference type="PROSITE" id="PS51747">
    <property type="entry name" value="CYT_DCMP_DEAMINASES_2"/>
    <property type="match status" value="1"/>
</dbReference>
<dbReference type="InterPro" id="IPR016193">
    <property type="entry name" value="Cytidine_deaminase-like"/>
</dbReference>
<keyword evidence="3" id="KW-0378">Hydrolase</keyword>
<evidence type="ECO:0000256" key="4">
    <source>
        <dbReference type="ARBA" id="ARBA00022833"/>
    </source>
</evidence>
<protein>
    <recommendedName>
        <fullName evidence="5">CMP/dCMP-type deaminase domain-containing protein</fullName>
    </recommendedName>
</protein>
<dbReference type="EMBL" id="LAZR01002958">
    <property type="protein sequence ID" value="KKN23573.1"/>
    <property type="molecule type" value="Genomic_DNA"/>
</dbReference>
<evidence type="ECO:0000313" key="6">
    <source>
        <dbReference type="EMBL" id="KKN23573.1"/>
    </source>
</evidence>
<name>A0A0F9S2J7_9ZZZZ</name>
<comment type="caution">
    <text evidence="6">The sequence shown here is derived from an EMBL/GenBank/DDBJ whole genome shotgun (WGS) entry which is preliminary data.</text>
</comment>
<proteinExistence type="inferred from homology"/>
<dbReference type="PANTHER" id="PTHR11086:SF18">
    <property type="entry name" value="DEOXYCYTIDYLATE DEAMINASE"/>
    <property type="match status" value="1"/>
</dbReference>
<dbReference type="InterPro" id="IPR015517">
    <property type="entry name" value="dCMP_deaminase-rel"/>
</dbReference>
<dbReference type="GO" id="GO:0005737">
    <property type="term" value="C:cytoplasm"/>
    <property type="evidence" value="ECO:0007669"/>
    <property type="project" value="TreeGrafter"/>
</dbReference>
<dbReference type="PIRSF" id="PIRSF006019">
    <property type="entry name" value="dCMP_deaminase"/>
    <property type="match status" value="1"/>
</dbReference>
<reference evidence="6" key="1">
    <citation type="journal article" date="2015" name="Nature">
        <title>Complex archaea that bridge the gap between prokaryotes and eukaryotes.</title>
        <authorList>
            <person name="Spang A."/>
            <person name="Saw J.H."/>
            <person name="Jorgensen S.L."/>
            <person name="Zaremba-Niedzwiedzka K."/>
            <person name="Martijn J."/>
            <person name="Lind A.E."/>
            <person name="van Eijk R."/>
            <person name="Schleper C."/>
            <person name="Guy L."/>
            <person name="Ettema T.J."/>
        </authorList>
    </citation>
    <scope>NUCLEOTIDE SEQUENCE</scope>
</reference>